<dbReference type="PANTHER" id="PTHR31672">
    <property type="entry name" value="BNACNNG10540D PROTEIN"/>
    <property type="match status" value="1"/>
</dbReference>
<dbReference type="SUPFAM" id="SSF50965">
    <property type="entry name" value="Galactose oxidase, central domain"/>
    <property type="match status" value="1"/>
</dbReference>
<gene>
    <name evidence="1" type="ORF">HID58_035090</name>
</gene>
<evidence type="ECO:0000313" key="1">
    <source>
        <dbReference type="EMBL" id="KAH0911769.1"/>
    </source>
</evidence>
<dbReference type="InterPro" id="IPR011043">
    <property type="entry name" value="Gal_Oxase/kelch_b-propeller"/>
</dbReference>
<accession>A0ABQ8C403</accession>
<comment type="caution">
    <text evidence="1">The sequence shown here is derived from an EMBL/GenBank/DDBJ whole genome shotgun (WGS) entry which is preliminary data.</text>
</comment>
<feature type="non-terminal residue" evidence="1">
    <location>
        <position position="1"/>
    </location>
</feature>
<sequence>PFCESLQVNQNGSRLRPDFRVAVGGKELKSAQGVCFGDNSRSQSQASHHSQNLDASYCFGRDGVVSFVACHMSSSCGYADECFKVFASHGSCFSVLSLDIFCKLRSSRTMINIVEFPHELSSRTLFASGDSSLTLPMRKSIYVYALKNILSDPKWVLVKQIRVTHIMGTDYESRHKFEIYGGNSWRRPKTTLTCLSSFPLKTPVYLDGSLHWLRNDGSIVSFNLETEHARLIPISFPRGLSLKTLITLGNNGLTLISATEEYIYVYSLENILRDPKWVFVKKIQNIMMDKKKLSYWNVEAYEGKCLVLREDRAKEEEPLLCDHVVHVYDLSTNTWVVMGSIPGWCSVNHDFFQFTPSTSYVVGLDEILPWDGGRISSLSTIMALIDGSSSENVEKQLRKRSDRT</sequence>
<proteinExistence type="predicted"/>
<organism evidence="1 2">
    <name type="scientific">Brassica napus</name>
    <name type="common">Rape</name>
    <dbReference type="NCBI Taxonomy" id="3708"/>
    <lineage>
        <taxon>Eukaryota</taxon>
        <taxon>Viridiplantae</taxon>
        <taxon>Streptophyta</taxon>
        <taxon>Embryophyta</taxon>
        <taxon>Tracheophyta</taxon>
        <taxon>Spermatophyta</taxon>
        <taxon>Magnoliopsida</taxon>
        <taxon>eudicotyledons</taxon>
        <taxon>Gunneridae</taxon>
        <taxon>Pentapetalae</taxon>
        <taxon>rosids</taxon>
        <taxon>malvids</taxon>
        <taxon>Brassicales</taxon>
        <taxon>Brassicaceae</taxon>
        <taxon>Brassiceae</taxon>
        <taxon>Brassica</taxon>
    </lineage>
</organism>
<keyword evidence="2" id="KW-1185">Reference proteome</keyword>
<evidence type="ECO:0000313" key="2">
    <source>
        <dbReference type="Proteomes" id="UP000824890"/>
    </source>
</evidence>
<dbReference type="InterPro" id="IPR050796">
    <property type="entry name" value="SCF_F-box_component"/>
</dbReference>
<name>A0ABQ8C403_BRANA</name>
<dbReference type="Proteomes" id="UP000824890">
    <property type="component" value="Unassembled WGS sequence"/>
</dbReference>
<dbReference type="EMBL" id="JAGKQM010000009">
    <property type="protein sequence ID" value="KAH0911769.1"/>
    <property type="molecule type" value="Genomic_DNA"/>
</dbReference>
<protein>
    <recommendedName>
        <fullName evidence="3">F-box/kelch-repeat protein</fullName>
    </recommendedName>
</protein>
<reference evidence="1 2" key="1">
    <citation type="submission" date="2021-05" db="EMBL/GenBank/DDBJ databases">
        <title>Genome Assembly of Synthetic Allotetraploid Brassica napus Reveals Homoeologous Exchanges between Subgenomes.</title>
        <authorList>
            <person name="Davis J.T."/>
        </authorList>
    </citation>
    <scope>NUCLEOTIDE SEQUENCE [LARGE SCALE GENOMIC DNA]</scope>
    <source>
        <strain evidence="2">cv. Da-Ae</strain>
        <tissue evidence="1">Seedling</tissue>
    </source>
</reference>
<evidence type="ECO:0008006" key="3">
    <source>
        <dbReference type="Google" id="ProtNLM"/>
    </source>
</evidence>